<dbReference type="EMBL" id="JAGFNS010000002">
    <property type="protein sequence ID" value="MBO3736594.1"/>
    <property type="molecule type" value="Genomic_DNA"/>
</dbReference>
<keyword evidence="4" id="KW-1185">Reference proteome</keyword>
<accession>A0ABS3UCS6</accession>
<sequence>MPYNRDGKEAPREGHASAGERFAALIRRARKEAGVSQEDLSEATGISRSQLIRWESGKVERPEPEAVRAVCSALEIDPREAAVALGYLTHDEVFAPFKPLPRKLQQILEVLEDPTLSKAEVDAWVSYLFYLHEKHRLERQRLEQVGAKAVEKILEREGAKPSSRLPKAPLAPGPGAVGKDIGRTAMPRRPLKRRPVLTKDTPPTE</sequence>
<organism evidence="3 4">
    <name type="scientific">Actinoplanes flavus</name>
    <dbReference type="NCBI Taxonomy" id="2820290"/>
    <lineage>
        <taxon>Bacteria</taxon>
        <taxon>Bacillati</taxon>
        <taxon>Actinomycetota</taxon>
        <taxon>Actinomycetes</taxon>
        <taxon>Micromonosporales</taxon>
        <taxon>Micromonosporaceae</taxon>
        <taxon>Actinoplanes</taxon>
    </lineage>
</organism>
<evidence type="ECO:0000313" key="4">
    <source>
        <dbReference type="Proteomes" id="UP000679690"/>
    </source>
</evidence>
<dbReference type="PROSITE" id="PS50943">
    <property type="entry name" value="HTH_CROC1"/>
    <property type="match status" value="1"/>
</dbReference>
<protein>
    <submittedName>
        <fullName evidence="3">Helix-turn-helix transcriptional regulator</fullName>
    </submittedName>
</protein>
<gene>
    <name evidence="3" type="ORF">J5X75_03560</name>
</gene>
<dbReference type="Gene3D" id="1.10.260.40">
    <property type="entry name" value="lambda repressor-like DNA-binding domains"/>
    <property type="match status" value="1"/>
</dbReference>
<comment type="caution">
    <text evidence="3">The sequence shown here is derived from an EMBL/GenBank/DDBJ whole genome shotgun (WGS) entry which is preliminary data.</text>
</comment>
<dbReference type="Proteomes" id="UP000679690">
    <property type="component" value="Unassembled WGS sequence"/>
</dbReference>
<evidence type="ECO:0000256" key="1">
    <source>
        <dbReference type="SAM" id="MobiDB-lite"/>
    </source>
</evidence>
<name>A0ABS3UCS6_9ACTN</name>
<dbReference type="InterPro" id="IPR010982">
    <property type="entry name" value="Lambda_DNA-bd_dom_sf"/>
</dbReference>
<feature type="region of interest" description="Disordered" evidence="1">
    <location>
        <begin position="155"/>
        <end position="205"/>
    </location>
</feature>
<reference evidence="3 4" key="1">
    <citation type="submission" date="2021-03" db="EMBL/GenBank/DDBJ databases">
        <title>Actinoplanes flavus sp. nov., a novel actinomycete isolated from Coconut Palm rhizosphere soil.</title>
        <authorList>
            <person name="Luo X."/>
        </authorList>
    </citation>
    <scope>NUCLEOTIDE SEQUENCE [LARGE SCALE GENOMIC DNA]</scope>
    <source>
        <strain evidence="3 4">NEAU-H7</strain>
    </source>
</reference>
<evidence type="ECO:0000313" key="3">
    <source>
        <dbReference type="EMBL" id="MBO3736594.1"/>
    </source>
</evidence>
<dbReference type="InterPro" id="IPR001387">
    <property type="entry name" value="Cro/C1-type_HTH"/>
</dbReference>
<feature type="domain" description="HTH cro/C1-type" evidence="2">
    <location>
        <begin position="26"/>
        <end position="81"/>
    </location>
</feature>
<feature type="compositionally biased region" description="Low complexity" evidence="1">
    <location>
        <begin position="165"/>
        <end position="179"/>
    </location>
</feature>
<dbReference type="RefSeq" id="WP_208465813.1">
    <property type="nucleotide sequence ID" value="NZ_JAGFNS010000002.1"/>
</dbReference>
<dbReference type="CDD" id="cd00093">
    <property type="entry name" value="HTH_XRE"/>
    <property type="match status" value="1"/>
</dbReference>
<proteinExistence type="predicted"/>
<dbReference type="SUPFAM" id="SSF47413">
    <property type="entry name" value="lambda repressor-like DNA-binding domains"/>
    <property type="match status" value="1"/>
</dbReference>
<dbReference type="Pfam" id="PF13560">
    <property type="entry name" value="HTH_31"/>
    <property type="match status" value="1"/>
</dbReference>
<dbReference type="SMART" id="SM00530">
    <property type="entry name" value="HTH_XRE"/>
    <property type="match status" value="1"/>
</dbReference>
<evidence type="ECO:0000259" key="2">
    <source>
        <dbReference type="PROSITE" id="PS50943"/>
    </source>
</evidence>